<organism evidence="1 2">
    <name type="scientific">Candidatus Nitrosopelagicus brevis</name>
    <dbReference type="NCBI Taxonomy" id="1410606"/>
    <lineage>
        <taxon>Archaea</taxon>
        <taxon>Nitrososphaerota</taxon>
    </lineage>
</organism>
<dbReference type="OrthoDB" id="7819at2157"/>
<comment type="caution">
    <text evidence="1">The sequence shown here is derived from an EMBL/GenBank/DDBJ whole genome shotgun (WGS) entry which is preliminary data.</text>
</comment>
<dbReference type="PANTHER" id="PTHR39652">
    <property type="entry name" value="UPF0201 PROTEIN TK1335"/>
    <property type="match status" value="1"/>
</dbReference>
<dbReference type="Proteomes" id="UP000241022">
    <property type="component" value="Unassembled WGS sequence"/>
</dbReference>
<evidence type="ECO:0000313" key="2">
    <source>
        <dbReference type="Proteomes" id="UP000241022"/>
    </source>
</evidence>
<protein>
    <submittedName>
        <fullName evidence="1">Uncharacterized protein</fullName>
    </submittedName>
</protein>
<dbReference type="InterPro" id="IPR002739">
    <property type="entry name" value="PAB1135-like"/>
</dbReference>
<accession>A0A2R6T9F9</accession>
<dbReference type="SUPFAM" id="SSF55282">
    <property type="entry name" value="RL5-like"/>
    <property type="match status" value="1"/>
</dbReference>
<reference evidence="1 2" key="1">
    <citation type="submission" date="2018-04" db="EMBL/GenBank/DDBJ databases">
        <title>Transcriptomics of ammonia oxidizing archaea.</title>
        <authorList>
            <person name="Carini P."/>
        </authorList>
    </citation>
    <scope>NUCLEOTIDE SEQUENCE [LARGE SCALE GENOMIC DNA]</scope>
    <source>
        <strain evidence="1 2">U25</strain>
    </source>
</reference>
<dbReference type="InterPro" id="IPR022803">
    <property type="entry name" value="Ribosomal_uL5_dom_sf"/>
</dbReference>
<name>A0A2R6T9F9_9ARCH</name>
<sequence>MNQKTTIQIFCAINPSEDPDKIKTAVNNIFPEIELDVSETEISGKTNNFSTLSKISKSIHEKNIKSTYQRILKRNNDGDSTWFYLNKQAAFVNTVALCSEANESSLGPIKIVLRSNNIEQVIDSLTN</sequence>
<gene>
    <name evidence="1" type="ORF">A7X95_05145</name>
</gene>
<dbReference type="RefSeq" id="WP_048104267.1">
    <property type="nucleotide sequence ID" value="NZ_CP007026.1"/>
</dbReference>
<dbReference type="Gene3D" id="3.30.1440.10">
    <property type="match status" value="1"/>
</dbReference>
<dbReference type="PANTHER" id="PTHR39652:SF1">
    <property type="entry name" value="UPF0201 PROTEIN TK1335"/>
    <property type="match status" value="1"/>
</dbReference>
<dbReference type="AlphaFoldDB" id="A0A2R6T9F9"/>
<dbReference type="Pfam" id="PF01877">
    <property type="entry name" value="RNA_binding"/>
    <property type="match status" value="1"/>
</dbReference>
<dbReference type="GeneID" id="24815915"/>
<evidence type="ECO:0000313" key="1">
    <source>
        <dbReference type="EMBL" id="PTL87292.1"/>
    </source>
</evidence>
<proteinExistence type="predicted"/>
<dbReference type="EMBL" id="LXWN01000002">
    <property type="protein sequence ID" value="PTL87292.1"/>
    <property type="molecule type" value="Genomic_DNA"/>
</dbReference>
<keyword evidence="2" id="KW-1185">Reference proteome</keyword>